<dbReference type="OrthoDB" id="832379at2"/>
<evidence type="ECO:0000256" key="2">
    <source>
        <dbReference type="SAM" id="SignalP"/>
    </source>
</evidence>
<gene>
    <name evidence="3" type="ORF">PK35_10295</name>
</gene>
<organism evidence="3 4">
    <name type="scientific">Neotamlana nanhaiensis</name>
    <dbReference type="NCBI Taxonomy" id="1382798"/>
    <lineage>
        <taxon>Bacteria</taxon>
        <taxon>Pseudomonadati</taxon>
        <taxon>Bacteroidota</taxon>
        <taxon>Flavobacteriia</taxon>
        <taxon>Flavobacteriales</taxon>
        <taxon>Flavobacteriaceae</taxon>
        <taxon>Neotamlana</taxon>
    </lineage>
</organism>
<dbReference type="RefSeq" id="WP_044626629.1">
    <property type="nucleotide sequence ID" value="NZ_JTDV01000008.1"/>
</dbReference>
<accession>A0A0D7W1K5</accession>
<dbReference type="PATRIC" id="fig|1382798.3.peg.3410"/>
<feature type="signal peptide" evidence="2">
    <location>
        <begin position="1"/>
        <end position="22"/>
    </location>
</feature>
<comment type="caution">
    <text evidence="3">The sequence shown here is derived from an EMBL/GenBank/DDBJ whole genome shotgun (WGS) entry which is preliminary data.</text>
</comment>
<dbReference type="PROSITE" id="PS51257">
    <property type="entry name" value="PROKAR_LIPOPROTEIN"/>
    <property type="match status" value="1"/>
</dbReference>
<reference evidence="3 4" key="1">
    <citation type="journal article" date="2015" name="Antonie Van Leeuwenhoek">
        <title>Tamlana nanhaiensis sp. nov., isolated from surface seawater collected from the South China Sea.</title>
        <authorList>
            <person name="Liu X."/>
            <person name="Lai Q."/>
            <person name="Du Y."/>
            <person name="Li G."/>
            <person name="Sun F."/>
            <person name="Shao Z."/>
        </authorList>
    </citation>
    <scope>NUCLEOTIDE SEQUENCE [LARGE SCALE GENOMIC DNA]</scope>
    <source>
        <strain evidence="3 4">FHC16</strain>
    </source>
</reference>
<feature type="region of interest" description="Disordered" evidence="1">
    <location>
        <begin position="25"/>
        <end position="49"/>
    </location>
</feature>
<feature type="compositionally biased region" description="Low complexity" evidence="1">
    <location>
        <begin position="28"/>
        <end position="45"/>
    </location>
</feature>
<keyword evidence="4" id="KW-1185">Reference proteome</keyword>
<name>A0A0D7W1K5_9FLAO</name>
<dbReference type="STRING" id="1382798.PK35_10295"/>
<feature type="chain" id="PRO_5002325147" description="Lipoprotein" evidence="2">
    <location>
        <begin position="23"/>
        <end position="352"/>
    </location>
</feature>
<dbReference type="EMBL" id="JTDV01000008">
    <property type="protein sequence ID" value="KJD32583.1"/>
    <property type="molecule type" value="Genomic_DNA"/>
</dbReference>
<dbReference type="AlphaFoldDB" id="A0A0D7W1K5"/>
<proteinExistence type="predicted"/>
<keyword evidence="2" id="KW-0732">Signal</keyword>
<evidence type="ECO:0008006" key="5">
    <source>
        <dbReference type="Google" id="ProtNLM"/>
    </source>
</evidence>
<evidence type="ECO:0000256" key="1">
    <source>
        <dbReference type="SAM" id="MobiDB-lite"/>
    </source>
</evidence>
<evidence type="ECO:0000313" key="3">
    <source>
        <dbReference type="EMBL" id="KJD32583.1"/>
    </source>
</evidence>
<sequence>MKNLKFLTLLFLVSVFTLTSCQDEIDSENGNNPNTNSSTSPTASNLERSSMHDGSFDDFLDGTSCSSILFPFTATINDTQVTLISESDYSLVLDILGEFIADDDSIEFQFPITVKTSNYTEVVVTNQAEFDAIVDACETAEENAKDAISCLDIDFPITILTYNLNVEQTGSVVFESEQALYSYMSNLEDDQLFAINYPITATLKGDSNTVIEISSDLDLQSQISDCLDYEAMEDEAEDNAEALENILVDTTFKVESFISSGVELANDYVEYTIDFGNDLACTAENIVNSTIADIEGTYEVTSQTEVYLTLSFSSYANFQLFNNSWEVTSYSENSISLKSTTNAAVTLVLTQI</sequence>
<protein>
    <recommendedName>
        <fullName evidence="5">Lipoprotein</fullName>
    </recommendedName>
</protein>
<dbReference type="Proteomes" id="UP000032361">
    <property type="component" value="Unassembled WGS sequence"/>
</dbReference>
<evidence type="ECO:0000313" key="4">
    <source>
        <dbReference type="Proteomes" id="UP000032361"/>
    </source>
</evidence>